<proteinExistence type="inferred from homology"/>
<comment type="caution">
    <text evidence="10">The sequence shown here is derived from an EMBL/GenBank/DDBJ whole genome shotgun (WGS) entry which is preliminary data.</text>
</comment>
<keyword evidence="4" id="KW-0732">Signal</keyword>
<evidence type="ECO:0000256" key="4">
    <source>
        <dbReference type="ARBA" id="ARBA00022729"/>
    </source>
</evidence>
<keyword evidence="7" id="KW-0449">Lipoprotein</keyword>
<dbReference type="InterPro" id="IPR008844">
    <property type="entry name" value="Spore_GerAC-like"/>
</dbReference>
<dbReference type="RefSeq" id="WP_183584259.1">
    <property type="nucleotide sequence ID" value="NZ_JACHXJ010000004.1"/>
</dbReference>
<evidence type="ECO:0000256" key="1">
    <source>
        <dbReference type="ARBA" id="ARBA00004635"/>
    </source>
</evidence>
<dbReference type="InterPro" id="IPR057336">
    <property type="entry name" value="GerAC_N"/>
</dbReference>
<name>A0A839TXX1_9BACL</name>
<dbReference type="GO" id="GO:0016020">
    <property type="term" value="C:membrane"/>
    <property type="evidence" value="ECO:0007669"/>
    <property type="project" value="UniProtKB-SubCell"/>
</dbReference>
<keyword evidence="6" id="KW-0564">Palmitate</keyword>
<dbReference type="Proteomes" id="UP000517523">
    <property type="component" value="Unassembled WGS sequence"/>
</dbReference>
<dbReference type="Gene3D" id="3.30.300.210">
    <property type="entry name" value="Nutrient germinant receptor protein C, domain 3"/>
    <property type="match status" value="1"/>
</dbReference>
<keyword evidence="5" id="KW-0472">Membrane</keyword>
<dbReference type="PANTHER" id="PTHR35789">
    <property type="entry name" value="SPORE GERMINATION PROTEIN B3"/>
    <property type="match status" value="1"/>
</dbReference>
<sequence length="383" mass="43106">MLNKCLGVLTAILLLLPLTGCWDRHELNDRLFEFGSGVDRLKDGEIMLTGQFLIPTNSKEGGGGAEKSYLIETGVGKTVSDCLFDMQLKLSRRITRTHRHNIYFGEKMAIAGISDLMDSVTRDPDSRLKSDMWVVKGGTALEFMEISYPLEKLPVIALSKLRNIIGKKTGNSLLELLIEEHVEGSGLTLPAVEILYDPKQRKKTIHVYGRAVLNRKQQLAGYYDSMESAYRLWVTGQTNRVPVTVPLPDGRGTFSVDVRQTKCKVRTKFERDRVEIEVDMKGGAVVLESIPAIDLRNINQLNKFEAELNRHVETAILNVIKKAQQQFKVDVFQFGKAFSRQHPSEWTDLDSGWEQAFSDAKITVNSHVKIRRIGLQGPPPNKP</sequence>
<evidence type="ECO:0000259" key="8">
    <source>
        <dbReference type="Pfam" id="PF05504"/>
    </source>
</evidence>
<feature type="domain" description="Spore germination GerAC-like C-terminal" evidence="8">
    <location>
        <begin position="209"/>
        <end position="374"/>
    </location>
</feature>
<organism evidence="10 11">
    <name type="scientific">Paenibacillus rhizosphaerae</name>
    <dbReference type="NCBI Taxonomy" id="297318"/>
    <lineage>
        <taxon>Bacteria</taxon>
        <taxon>Bacillati</taxon>
        <taxon>Bacillota</taxon>
        <taxon>Bacilli</taxon>
        <taxon>Bacillales</taxon>
        <taxon>Paenibacillaceae</taxon>
        <taxon>Paenibacillus</taxon>
    </lineage>
</organism>
<evidence type="ECO:0000259" key="9">
    <source>
        <dbReference type="Pfam" id="PF25198"/>
    </source>
</evidence>
<accession>A0A839TXX1</accession>
<dbReference type="AlphaFoldDB" id="A0A839TXX1"/>
<evidence type="ECO:0000256" key="2">
    <source>
        <dbReference type="ARBA" id="ARBA00007886"/>
    </source>
</evidence>
<evidence type="ECO:0000256" key="3">
    <source>
        <dbReference type="ARBA" id="ARBA00022544"/>
    </source>
</evidence>
<feature type="domain" description="Spore germination protein N-terminal" evidence="9">
    <location>
        <begin position="23"/>
        <end position="193"/>
    </location>
</feature>
<reference evidence="10 11" key="1">
    <citation type="submission" date="2020-08" db="EMBL/GenBank/DDBJ databases">
        <title>Genomic Encyclopedia of Type Strains, Phase III (KMG-III): the genomes of soil and plant-associated and newly described type strains.</title>
        <authorList>
            <person name="Whitman W."/>
        </authorList>
    </citation>
    <scope>NUCLEOTIDE SEQUENCE [LARGE SCALE GENOMIC DNA]</scope>
    <source>
        <strain evidence="10 11">CECT 5831</strain>
    </source>
</reference>
<dbReference type="InterPro" id="IPR046953">
    <property type="entry name" value="Spore_GerAC-like_C"/>
</dbReference>
<evidence type="ECO:0000256" key="7">
    <source>
        <dbReference type="ARBA" id="ARBA00023288"/>
    </source>
</evidence>
<comment type="subcellular location">
    <subcellularLocation>
        <location evidence="1">Membrane</location>
        <topology evidence="1">Lipid-anchor</topology>
    </subcellularLocation>
</comment>
<protein>
    <submittedName>
        <fullName evidence="10">Spore germination protein KC</fullName>
    </submittedName>
</protein>
<dbReference type="NCBIfam" id="TIGR02887">
    <property type="entry name" value="spore_ger_x_C"/>
    <property type="match status" value="1"/>
</dbReference>
<gene>
    <name evidence="10" type="ORF">FHS19_004814</name>
</gene>
<comment type="similarity">
    <text evidence="2">Belongs to the GerABKC lipoprotein family.</text>
</comment>
<evidence type="ECO:0000256" key="6">
    <source>
        <dbReference type="ARBA" id="ARBA00023139"/>
    </source>
</evidence>
<dbReference type="GO" id="GO:0009847">
    <property type="term" value="P:spore germination"/>
    <property type="evidence" value="ECO:0007669"/>
    <property type="project" value="InterPro"/>
</dbReference>
<evidence type="ECO:0000313" key="10">
    <source>
        <dbReference type="EMBL" id="MBB3130109.1"/>
    </source>
</evidence>
<dbReference type="EMBL" id="JACHXJ010000004">
    <property type="protein sequence ID" value="MBB3130109.1"/>
    <property type="molecule type" value="Genomic_DNA"/>
</dbReference>
<dbReference type="PANTHER" id="PTHR35789:SF1">
    <property type="entry name" value="SPORE GERMINATION PROTEIN B3"/>
    <property type="match status" value="1"/>
</dbReference>
<evidence type="ECO:0000256" key="5">
    <source>
        <dbReference type="ARBA" id="ARBA00023136"/>
    </source>
</evidence>
<keyword evidence="3" id="KW-0309">Germination</keyword>
<dbReference type="InterPro" id="IPR038501">
    <property type="entry name" value="Spore_GerAC_C_sf"/>
</dbReference>
<evidence type="ECO:0000313" key="11">
    <source>
        <dbReference type="Proteomes" id="UP000517523"/>
    </source>
</evidence>
<dbReference type="Pfam" id="PF25198">
    <property type="entry name" value="Spore_GerAC_N"/>
    <property type="match status" value="1"/>
</dbReference>
<dbReference type="Pfam" id="PF05504">
    <property type="entry name" value="Spore_GerAC"/>
    <property type="match status" value="1"/>
</dbReference>
<dbReference type="Gene3D" id="6.20.190.10">
    <property type="entry name" value="Nutrient germinant receptor protein C, domain 1"/>
    <property type="match status" value="1"/>
</dbReference>